<dbReference type="Pfam" id="PF11774">
    <property type="entry name" value="Lsr2"/>
    <property type="match status" value="1"/>
</dbReference>
<dbReference type="InterPro" id="IPR024412">
    <property type="entry name" value="Lsr2_dim_dom"/>
</dbReference>
<dbReference type="InterPro" id="IPR036625">
    <property type="entry name" value="E3-bd_dom_sf"/>
</dbReference>
<dbReference type="Proteomes" id="UP000037247">
    <property type="component" value="Unassembled WGS sequence"/>
</dbReference>
<proteinExistence type="predicted"/>
<reference evidence="4 5" key="1">
    <citation type="submission" date="2015-05" db="EMBL/GenBank/DDBJ databases">
        <title>Draft genome sequence of the bacterium Gordonia jacobaea a new member of the Gordonia genus.</title>
        <authorList>
            <person name="Jimenez-Galisteo G."/>
            <person name="Dominguez A."/>
            <person name="Munoz E."/>
            <person name="Vinas M."/>
        </authorList>
    </citation>
    <scope>NUCLEOTIDE SEQUENCE [LARGE SCALE GENOMIC DNA]</scope>
    <source>
        <strain evidence="5">mv1</strain>
    </source>
</reference>
<dbReference type="Gene3D" id="4.10.320.10">
    <property type="entry name" value="E3-binding domain"/>
    <property type="match status" value="1"/>
</dbReference>
<protein>
    <recommendedName>
        <fullName evidence="6">Lsr2 family protein</fullName>
    </recommendedName>
</protein>
<dbReference type="InterPro" id="IPR042261">
    <property type="entry name" value="Lsr2-like_dimerization"/>
</dbReference>
<organism evidence="4 5">
    <name type="scientific">Gordonia jacobaea</name>
    <dbReference type="NCBI Taxonomy" id="122202"/>
    <lineage>
        <taxon>Bacteria</taxon>
        <taxon>Bacillati</taxon>
        <taxon>Actinomycetota</taxon>
        <taxon>Actinomycetes</taxon>
        <taxon>Mycobacteriales</taxon>
        <taxon>Gordoniaceae</taxon>
        <taxon>Gordonia</taxon>
    </lineage>
</organism>
<dbReference type="Gene3D" id="3.30.60.230">
    <property type="entry name" value="Lsr2, dimerization domain"/>
    <property type="match status" value="1"/>
</dbReference>
<evidence type="ECO:0000259" key="3">
    <source>
        <dbReference type="Pfam" id="PF23359"/>
    </source>
</evidence>
<keyword evidence="1" id="KW-0238">DNA-binding</keyword>
<dbReference type="RefSeq" id="WP_049698987.1">
    <property type="nucleotide sequence ID" value="NZ_CBDRLS010000004.1"/>
</dbReference>
<dbReference type="EMBL" id="LDTZ01000016">
    <property type="protein sequence ID" value="KNA91680.1"/>
    <property type="molecule type" value="Genomic_DNA"/>
</dbReference>
<comment type="caution">
    <text evidence="4">The sequence shown here is derived from an EMBL/GenBank/DDBJ whole genome shotgun (WGS) entry which is preliminary data.</text>
</comment>
<feature type="domain" description="Lsr2 dimerization" evidence="2">
    <location>
        <begin position="1"/>
        <end position="57"/>
    </location>
</feature>
<feature type="domain" description="Lsr2 DNA-binding" evidence="3">
    <location>
        <begin position="72"/>
        <end position="106"/>
    </location>
</feature>
<keyword evidence="5" id="KW-1185">Reference proteome</keyword>
<evidence type="ECO:0000313" key="5">
    <source>
        <dbReference type="Proteomes" id="UP000037247"/>
    </source>
</evidence>
<accession>A0ABR5ID77</accession>
<evidence type="ECO:0000313" key="4">
    <source>
        <dbReference type="EMBL" id="KNA91680.1"/>
    </source>
</evidence>
<sequence length="107" mass="11799">MATKKIVRFVDDLDGSELDEAVTVVFGLNGKQYEFDTSPAHAKEFAQSLQKYLAVSRVANGSGNERPSKRAHPRTQAIRAWARENGYEISNRGRISSEIVAAFEAAV</sequence>
<evidence type="ECO:0000259" key="2">
    <source>
        <dbReference type="Pfam" id="PF11774"/>
    </source>
</evidence>
<gene>
    <name evidence="4" type="ORF">ABW18_11085</name>
</gene>
<name>A0ABR5ID77_9ACTN</name>
<dbReference type="InterPro" id="IPR055370">
    <property type="entry name" value="Lsr2_DNA-bd"/>
</dbReference>
<evidence type="ECO:0000256" key="1">
    <source>
        <dbReference type="ARBA" id="ARBA00023125"/>
    </source>
</evidence>
<dbReference type="Pfam" id="PF23359">
    <property type="entry name" value="Lsr2_DNA-bd"/>
    <property type="match status" value="1"/>
</dbReference>
<evidence type="ECO:0008006" key="6">
    <source>
        <dbReference type="Google" id="ProtNLM"/>
    </source>
</evidence>